<evidence type="ECO:0000256" key="1">
    <source>
        <dbReference type="ARBA" id="ARBA00022737"/>
    </source>
</evidence>
<dbReference type="PROSITE" id="PS50297">
    <property type="entry name" value="ANK_REP_REGION"/>
    <property type="match status" value="1"/>
</dbReference>
<keyword evidence="5" id="KW-1185">Reference proteome</keyword>
<dbReference type="InterPro" id="IPR002110">
    <property type="entry name" value="Ankyrin_rpt"/>
</dbReference>
<keyword evidence="1" id="KW-0677">Repeat</keyword>
<evidence type="ECO:0000313" key="5">
    <source>
        <dbReference type="Proteomes" id="UP000070133"/>
    </source>
</evidence>
<gene>
    <name evidence="4" type="ORF">AC578_10185</name>
</gene>
<dbReference type="SMART" id="SM00248">
    <property type="entry name" value="ANK"/>
    <property type="match status" value="4"/>
</dbReference>
<dbReference type="InterPro" id="IPR050745">
    <property type="entry name" value="Multifunctional_regulatory"/>
</dbReference>
<evidence type="ECO:0000313" key="4">
    <source>
        <dbReference type="EMBL" id="KXT07640.1"/>
    </source>
</evidence>
<name>A0A139HYS0_9PEZI</name>
<proteinExistence type="predicted"/>
<dbReference type="PANTHER" id="PTHR24189">
    <property type="entry name" value="MYOTROPHIN"/>
    <property type="match status" value="1"/>
</dbReference>
<dbReference type="Proteomes" id="UP000070133">
    <property type="component" value="Unassembled WGS sequence"/>
</dbReference>
<dbReference type="PROSITE" id="PS50088">
    <property type="entry name" value="ANK_REPEAT"/>
    <property type="match status" value="1"/>
</dbReference>
<dbReference type="Pfam" id="PF13857">
    <property type="entry name" value="Ank_5"/>
    <property type="match status" value="1"/>
</dbReference>
<dbReference type="PANTHER" id="PTHR24189:SF50">
    <property type="entry name" value="ANKYRIN REPEAT AND SOCS BOX PROTEIN 2"/>
    <property type="match status" value="1"/>
</dbReference>
<accession>A0A139HYS0</accession>
<reference evidence="4 5" key="1">
    <citation type="submission" date="2015-07" db="EMBL/GenBank/DDBJ databases">
        <title>Comparative genomics of the Sigatoka disease complex on banana suggests a link between parallel evolutionary changes in Pseudocercospora fijiensis and Pseudocercospora eumusae and increased virulence on the banana host.</title>
        <authorList>
            <person name="Chang T.-C."/>
            <person name="Salvucci A."/>
            <person name="Crous P.W."/>
            <person name="Stergiopoulos I."/>
        </authorList>
    </citation>
    <scope>NUCLEOTIDE SEQUENCE [LARGE SCALE GENOMIC DNA]</scope>
    <source>
        <strain evidence="4 5">CBS 114824</strain>
    </source>
</reference>
<comment type="caution">
    <text evidence="4">The sequence shown here is derived from an EMBL/GenBank/DDBJ whole genome shotgun (WGS) entry which is preliminary data.</text>
</comment>
<dbReference type="InterPro" id="IPR036770">
    <property type="entry name" value="Ankyrin_rpt-contain_sf"/>
</dbReference>
<dbReference type="Pfam" id="PF12796">
    <property type="entry name" value="Ank_2"/>
    <property type="match status" value="1"/>
</dbReference>
<dbReference type="OrthoDB" id="1722345at2759"/>
<dbReference type="EMBL" id="LFZN01000001">
    <property type="protein sequence ID" value="KXT07640.1"/>
    <property type="molecule type" value="Genomic_DNA"/>
</dbReference>
<dbReference type="Gene3D" id="1.25.40.20">
    <property type="entry name" value="Ankyrin repeat-containing domain"/>
    <property type="match status" value="2"/>
</dbReference>
<evidence type="ECO:0000256" key="3">
    <source>
        <dbReference type="PROSITE-ProRule" id="PRU00023"/>
    </source>
</evidence>
<dbReference type="AlphaFoldDB" id="A0A139HYS0"/>
<evidence type="ECO:0008006" key="6">
    <source>
        <dbReference type="Google" id="ProtNLM"/>
    </source>
</evidence>
<feature type="repeat" description="ANK" evidence="3">
    <location>
        <begin position="224"/>
        <end position="253"/>
    </location>
</feature>
<evidence type="ECO:0000256" key="2">
    <source>
        <dbReference type="ARBA" id="ARBA00023043"/>
    </source>
</evidence>
<keyword evidence="2 3" id="KW-0040">ANK repeat</keyword>
<dbReference type="STRING" id="321146.A0A139HYS0"/>
<protein>
    <recommendedName>
        <fullName evidence="6">Ankyrin repeat domain-containing protein</fullName>
    </recommendedName>
</protein>
<dbReference type="SUPFAM" id="SSF48403">
    <property type="entry name" value="Ankyrin repeat"/>
    <property type="match status" value="1"/>
</dbReference>
<sequence>MAEPEVLLARARDEIAAQGRHGLEQTLQEWRDATGLDDDSLRQMDWVRHPLYTVLKEAVKQDRPDAVELLINKFTKVQKVVASLSIQHDAPATLALMVARGVDVEEEITDQIPSLLAEATKSPKTLLWLLEHGADPMKKARRGKTVLDITAESASPEIVRQVLDHGGRPNACYALHAACKWRTSKRLEVIKMLVDEYGANNVNALEFEYDPVTFELWRNSPLGTPLHYAARFGSADAVRFLLAKGADKNVLDSVGKTAMAWAERGYTRPRAENIELLWEP</sequence>
<organism evidence="4 5">
    <name type="scientific">Pseudocercospora eumusae</name>
    <dbReference type="NCBI Taxonomy" id="321146"/>
    <lineage>
        <taxon>Eukaryota</taxon>
        <taxon>Fungi</taxon>
        <taxon>Dikarya</taxon>
        <taxon>Ascomycota</taxon>
        <taxon>Pezizomycotina</taxon>
        <taxon>Dothideomycetes</taxon>
        <taxon>Dothideomycetidae</taxon>
        <taxon>Mycosphaerellales</taxon>
        <taxon>Mycosphaerellaceae</taxon>
        <taxon>Pseudocercospora</taxon>
    </lineage>
</organism>